<evidence type="ECO:0000256" key="1">
    <source>
        <dbReference type="SAM" id="MobiDB-lite"/>
    </source>
</evidence>
<dbReference type="Pfam" id="PF04314">
    <property type="entry name" value="PCuAC"/>
    <property type="match status" value="1"/>
</dbReference>
<dbReference type="InterPro" id="IPR007410">
    <property type="entry name" value="LpqE-like"/>
</dbReference>
<feature type="region of interest" description="Disordered" evidence="1">
    <location>
        <begin position="168"/>
        <end position="196"/>
    </location>
</feature>
<dbReference type="PROSITE" id="PS51257">
    <property type="entry name" value="PROKAR_LIPOPROTEIN"/>
    <property type="match status" value="1"/>
</dbReference>
<dbReference type="RefSeq" id="WP_062828465.1">
    <property type="nucleotide sequence ID" value="NZ_BCSX01000019.1"/>
</dbReference>
<dbReference type="EMBL" id="BCSX01000019">
    <property type="protein sequence ID" value="GAS87669.1"/>
    <property type="molecule type" value="Genomic_DNA"/>
</dbReference>
<evidence type="ECO:0000313" key="4">
    <source>
        <dbReference type="Proteomes" id="UP000069620"/>
    </source>
</evidence>
<keyword evidence="2" id="KW-0732">Signal</keyword>
<organism evidence="3 4">
    <name type="scientific">Mycolicibacterium brisbanense</name>
    <dbReference type="NCBI Taxonomy" id="146020"/>
    <lineage>
        <taxon>Bacteria</taxon>
        <taxon>Bacillati</taxon>
        <taxon>Actinomycetota</taxon>
        <taxon>Actinomycetes</taxon>
        <taxon>Mycobacteriales</taxon>
        <taxon>Mycobacteriaceae</taxon>
        <taxon>Mycolicibacterium</taxon>
    </lineage>
</organism>
<dbReference type="OrthoDB" id="5188566at2"/>
<feature type="chain" id="PRO_5039098400" evidence="2">
    <location>
        <begin position="25"/>
        <end position="196"/>
    </location>
</feature>
<reference evidence="4" key="2">
    <citation type="submission" date="2016-02" db="EMBL/GenBank/DDBJ databases">
        <title>Draft genome sequence of five rapidly growing Mycobacterium species.</title>
        <authorList>
            <person name="Katahira K."/>
            <person name="Gotou Y."/>
            <person name="Iida K."/>
            <person name="Ogura Y."/>
            <person name="Hayashi T."/>
        </authorList>
    </citation>
    <scope>NUCLEOTIDE SEQUENCE [LARGE SCALE GENOMIC DNA]</scope>
    <source>
        <strain evidence="4">JCM15654</strain>
    </source>
</reference>
<feature type="signal peptide" evidence="2">
    <location>
        <begin position="1"/>
        <end position="24"/>
    </location>
</feature>
<gene>
    <name evidence="3" type="ORF">RMCB_1765</name>
</gene>
<protein>
    <submittedName>
        <fullName evidence="3">LpqE protein</fullName>
    </submittedName>
</protein>
<proteinExistence type="predicted"/>
<evidence type="ECO:0000313" key="3">
    <source>
        <dbReference type="EMBL" id="GAS87669.1"/>
    </source>
</evidence>
<dbReference type="Proteomes" id="UP000069620">
    <property type="component" value="Unassembled WGS sequence"/>
</dbReference>
<sequence>MNRFTLRASVGMAACGLAAAVALTGCGAGQVSQTSTQEPAVNGVNAQAGPVSLRNVHLRAPQETDYVQPGSPAELLFVAANTSADENNKLKSITSDIGDVTLTGDTTVPANGVLVVGEPDGQIAPLEKVEAADAVTAKVTLNKQITNGLLYNFTFNFEDGQTTVAVPISAGDAPRRDKTGDSDQAAGESAESGEHH</sequence>
<evidence type="ECO:0000256" key="2">
    <source>
        <dbReference type="SAM" id="SignalP"/>
    </source>
</evidence>
<name>A0A100VX76_9MYCO</name>
<dbReference type="STRING" id="146020.RMCB_1765"/>
<accession>A0A100VX76</accession>
<keyword evidence="4" id="KW-1185">Reference proteome</keyword>
<comment type="caution">
    <text evidence="3">The sequence shown here is derived from an EMBL/GenBank/DDBJ whole genome shotgun (WGS) entry which is preliminary data.</text>
</comment>
<reference evidence="4" key="1">
    <citation type="journal article" date="2016" name="Genome Announc.">
        <title>Draft Genome Sequences of Five Rapidly Growing Mycobacterium Species, M. thermoresistibile, M. fortuitum subsp. acetamidolyticum, M. canariasense, M. brisbanense, and M. novocastrense.</title>
        <authorList>
            <person name="Katahira K."/>
            <person name="Ogura Y."/>
            <person name="Gotoh Y."/>
            <person name="Hayashi T."/>
        </authorList>
    </citation>
    <scope>NUCLEOTIDE SEQUENCE [LARGE SCALE GENOMIC DNA]</scope>
    <source>
        <strain evidence="4">JCM15654</strain>
    </source>
</reference>
<dbReference type="AlphaFoldDB" id="A0A100VX76"/>